<evidence type="ECO:0000256" key="3">
    <source>
        <dbReference type="ARBA" id="ARBA00023002"/>
    </source>
</evidence>
<dbReference type="SUPFAM" id="SSF51735">
    <property type="entry name" value="NAD(P)-binding Rossmann-fold domains"/>
    <property type="match status" value="1"/>
</dbReference>
<comment type="caution">
    <text evidence="4">The sequence shown here is derived from an EMBL/GenBank/DDBJ whole genome shotgun (WGS) entry which is preliminary data.</text>
</comment>
<dbReference type="Gene3D" id="3.40.50.720">
    <property type="entry name" value="NAD(P)-binding Rossmann-like Domain"/>
    <property type="match status" value="1"/>
</dbReference>
<protein>
    <recommendedName>
        <fullName evidence="6">NAD(P)-binding protein</fullName>
    </recommendedName>
</protein>
<evidence type="ECO:0000313" key="4">
    <source>
        <dbReference type="EMBL" id="KAK6348504.1"/>
    </source>
</evidence>
<dbReference type="InterPro" id="IPR002347">
    <property type="entry name" value="SDR_fam"/>
</dbReference>
<dbReference type="PANTHER" id="PTHR24320">
    <property type="entry name" value="RETINOL DEHYDROGENASE"/>
    <property type="match status" value="1"/>
</dbReference>
<sequence>MGLPTLPKDLSFENQSILITGSNTGIGLELARVFLRHKAKTVYLVVRSLERGNNAVAQLRKDEIISKENPDADIKLYQCDQSSFESVFSFARKFKEEVKSLNTVVLNAGISNISFIPTADGWESTFQVNYFGTAFVALELLPLLREGQKSGLRSNLFFTSSLMHEKASVSPTTLLAEDVNVLEYFAAKENRPWDPSQPYSISKLLLTMFAEELAKHETGIVSTSGCPGVVLTELDRSLPFWLKVPVVLVKKLIGREVLNAAETMMQAIITEKTGTYWSDGVIKPHASLIDTENGKKLQRKLYEQTLQKCKELDPNISLPA</sequence>
<accession>A0AAN8RJU1</accession>
<evidence type="ECO:0008006" key="6">
    <source>
        <dbReference type="Google" id="ProtNLM"/>
    </source>
</evidence>
<keyword evidence="2" id="KW-0521">NADP</keyword>
<gene>
    <name evidence="4" type="ORF">TWF718_006293</name>
</gene>
<evidence type="ECO:0000256" key="1">
    <source>
        <dbReference type="ARBA" id="ARBA00006484"/>
    </source>
</evidence>
<dbReference type="EMBL" id="JAVHNR010000003">
    <property type="protein sequence ID" value="KAK6348504.1"/>
    <property type="molecule type" value="Genomic_DNA"/>
</dbReference>
<dbReference type="Pfam" id="PF00106">
    <property type="entry name" value="adh_short"/>
    <property type="match status" value="1"/>
</dbReference>
<evidence type="ECO:0000256" key="2">
    <source>
        <dbReference type="ARBA" id="ARBA00022857"/>
    </source>
</evidence>
<dbReference type="InterPro" id="IPR036291">
    <property type="entry name" value="NAD(P)-bd_dom_sf"/>
</dbReference>
<keyword evidence="3" id="KW-0560">Oxidoreductase</keyword>
<proteinExistence type="inferred from homology"/>
<evidence type="ECO:0000313" key="5">
    <source>
        <dbReference type="Proteomes" id="UP001313282"/>
    </source>
</evidence>
<name>A0AAN8RJU1_9PEZI</name>
<comment type="similarity">
    <text evidence="1">Belongs to the short-chain dehydrogenases/reductases (SDR) family.</text>
</comment>
<dbReference type="AlphaFoldDB" id="A0AAN8RJU1"/>
<organism evidence="4 5">
    <name type="scientific">Orbilia javanica</name>
    <dbReference type="NCBI Taxonomy" id="47235"/>
    <lineage>
        <taxon>Eukaryota</taxon>
        <taxon>Fungi</taxon>
        <taxon>Dikarya</taxon>
        <taxon>Ascomycota</taxon>
        <taxon>Pezizomycotina</taxon>
        <taxon>Orbiliomycetes</taxon>
        <taxon>Orbiliales</taxon>
        <taxon>Orbiliaceae</taxon>
        <taxon>Orbilia</taxon>
    </lineage>
</organism>
<reference evidence="4 5" key="1">
    <citation type="submission" date="2019-10" db="EMBL/GenBank/DDBJ databases">
        <authorList>
            <person name="Palmer J.M."/>
        </authorList>
    </citation>
    <scope>NUCLEOTIDE SEQUENCE [LARGE SCALE GENOMIC DNA]</scope>
    <source>
        <strain evidence="4 5">TWF718</strain>
    </source>
</reference>
<dbReference type="PRINTS" id="PR00081">
    <property type="entry name" value="GDHRDH"/>
</dbReference>
<dbReference type="Proteomes" id="UP001313282">
    <property type="component" value="Unassembled WGS sequence"/>
</dbReference>
<dbReference type="GO" id="GO:0016491">
    <property type="term" value="F:oxidoreductase activity"/>
    <property type="evidence" value="ECO:0007669"/>
    <property type="project" value="UniProtKB-KW"/>
</dbReference>
<dbReference type="PANTHER" id="PTHR24320:SF252">
    <property type="entry name" value="DEHYDROGENASE_REDUCTASE FAMILY PROTEIN, PUTATIVE (AFU_ORTHOLOGUE AFUA_3G08550)-RELATED"/>
    <property type="match status" value="1"/>
</dbReference>
<keyword evidence="5" id="KW-1185">Reference proteome</keyword>